<sequence>MNLLAQENPFGTVKLPKGLDKFGSNPGIAIGKLIQFSLRALIVVAGIYALFNLVLAGYAFMSAGDDSKKVAGAWAKITQTIIGLAVAAGSFVLAAIFGQLIFGDPMFLLQPVIPEP</sequence>
<evidence type="ECO:0000256" key="1">
    <source>
        <dbReference type="SAM" id="Phobius"/>
    </source>
</evidence>
<protein>
    <recommendedName>
        <fullName evidence="4">Integral membrane protein</fullName>
    </recommendedName>
</protein>
<dbReference type="AlphaFoldDB" id="A0A0F9YL90"/>
<proteinExistence type="predicted"/>
<comment type="caution">
    <text evidence="2">The sequence shown here is derived from an EMBL/GenBank/DDBJ whole genome shotgun (WGS) entry which is preliminary data.</text>
</comment>
<dbReference type="EMBL" id="LBOI01000003">
    <property type="protein sequence ID" value="KKP32018.1"/>
    <property type="molecule type" value="Genomic_DNA"/>
</dbReference>
<gene>
    <name evidence="2" type="ORF">UR21_C0003G0051</name>
</gene>
<organism evidence="2 3">
    <name type="scientific">Candidatus Woesebacteria bacterium GW2011_GWC2_31_9</name>
    <dbReference type="NCBI Taxonomy" id="1618586"/>
    <lineage>
        <taxon>Bacteria</taxon>
        <taxon>Candidatus Woeseibacteriota</taxon>
    </lineage>
</organism>
<evidence type="ECO:0000313" key="2">
    <source>
        <dbReference type="EMBL" id="KKP32018.1"/>
    </source>
</evidence>
<keyword evidence="1" id="KW-0812">Transmembrane</keyword>
<keyword evidence="1" id="KW-1133">Transmembrane helix</keyword>
<accession>A0A0F9YL90</accession>
<feature type="transmembrane region" description="Helical" evidence="1">
    <location>
        <begin position="81"/>
        <end position="102"/>
    </location>
</feature>
<evidence type="ECO:0000313" key="3">
    <source>
        <dbReference type="Proteomes" id="UP000034803"/>
    </source>
</evidence>
<name>A0A0F9YL90_9BACT</name>
<evidence type="ECO:0008006" key="4">
    <source>
        <dbReference type="Google" id="ProtNLM"/>
    </source>
</evidence>
<feature type="transmembrane region" description="Helical" evidence="1">
    <location>
        <begin position="40"/>
        <end position="60"/>
    </location>
</feature>
<reference evidence="2 3" key="1">
    <citation type="journal article" date="2015" name="Nature">
        <title>rRNA introns, odd ribosomes, and small enigmatic genomes across a large radiation of phyla.</title>
        <authorList>
            <person name="Brown C.T."/>
            <person name="Hug L.A."/>
            <person name="Thomas B.C."/>
            <person name="Sharon I."/>
            <person name="Castelle C.J."/>
            <person name="Singh A."/>
            <person name="Wilkins M.J."/>
            <person name="Williams K.H."/>
            <person name="Banfield J.F."/>
        </authorList>
    </citation>
    <scope>NUCLEOTIDE SEQUENCE [LARGE SCALE GENOMIC DNA]</scope>
</reference>
<keyword evidence="1" id="KW-0472">Membrane</keyword>
<dbReference type="Proteomes" id="UP000034803">
    <property type="component" value="Unassembled WGS sequence"/>
</dbReference>